<reference evidence="1 2" key="1">
    <citation type="journal article" date="2016" name="Biochim. Biophys. Acta">
        <title>Characterization of red-shifted phycobilisomes isolated from the chlorophyll f-containing cyanobacterium Halomicronema hongdechloris.</title>
        <authorList>
            <person name="Li Y."/>
            <person name="Lin Y."/>
            <person name="Garvey C.J."/>
            <person name="Birch D."/>
            <person name="Corkery R.W."/>
            <person name="Loughlin P.C."/>
            <person name="Scheer H."/>
            <person name="Willows R.D."/>
            <person name="Chen M."/>
        </authorList>
    </citation>
    <scope>NUCLEOTIDE SEQUENCE [LARGE SCALE GENOMIC DNA]</scope>
    <source>
        <strain evidence="1 2">C2206</strain>
    </source>
</reference>
<protein>
    <submittedName>
        <fullName evidence="1">Uncharacterized protein</fullName>
    </submittedName>
</protein>
<dbReference type="Proteomes" id="UP000191901">
    <property type="component" value="Chromosome"/>
</dbReference>
<dbReference type="EMBL" id="CP021983">
    <property type="protein sequence ID" value="ASC69295.1"/>
    <property type="molecule type" value="Genomic_DNA"/>
</dbReference>
<organism evidence="1 2">
    <name type="scientific">Halomicronema hongdechloris C2206</name>
    <dbReference type="NCBI Taxonomy" id="1641165"/>
    <lineage>
        <taxon>Bacteria</taxon>
        <taxon>Bacillati</taxon>
        <taxon>Cyanobacteriota</taxon>
        <taxon>Cyanophyceae</taxon>
        <taxon>Nodosilineales</taxon>
        <taxon>Nodosilineaceae</taxon>
        <taxon>Halomicronema</taxon>
    </lineage>
</organism>
<sequence>MSRVKVLTRGDFVPLGLRRPGRTACGVRKAAPLVVSEVELQEQRSRTTALDPAEKMVDQPL</sequence>
<dbReference type="AlphaFoldDB" id="A0A1Z3HGA4"/>
<accession>A0A1Z3HGA4</accession>
<evidence type="ECO:0000313" key="2">
    <source>
        <dbReference type="Proteomes" id="UP000191901"/>
    </source>
</evidence>
<gene>
    <name evidence="1" type="ORF">XM38_002220</name>
</gene>
<keyword evidence="2" id="KW-1185">Reference proteome</keyword>
<name>A0A1Z3HGA4_9CYAN</name>
<proteinExistence type="predicted"/>
<dbReference type="KEGG" id="hhg:XM38_002220"/>
<evidence type="ECO:0000313" key="1">
    <source>
        <dbReference type="EMBL" id="ASC69295.1"/>
    </source>
</evidence>